<keyword evidence="2" id="KW-0732">Signal</keyword>
<evidence type="ECO:0000256" key="2">
    <source>
        <dbReference type="SAM" id="SignalP"/>
    </source>
</evidence>
<accession>A0A7E4VM59</accession>
<reference evidence="4" key="2">
    <citation type="submission" date="2020-10" db="UniProtKB">
        <authorList>
            <consortium name="WormBaseParasite"/>
        </authorList>
    </citation>
    <scope>IDENTIFICATION</scope>
</reference>
<protein>
    <submittedName>
        <fullName evidence="4">GPS domain-containing protein</fullName>
    </submittedName>
</protein>
<feature type="chain" id="PRO_5028986533" evidence="2">
    <location>
        <begin position="22"/>
        <end position="238"/>
    </location>
</feature>
<dbReference type="WBParaSite" id="Pan_g22194.t1">
    <property type="protein sequence ID" value="Pan_g22194.t1"/>
    <property type="gene ID" value="Pan_g22194"/>
</dbReference>
<feature type="signal peptide" evidence="2">
    <location>
        <begin position="1"/>
        <end position="21"/>
    </location>
</feature>
<dbReference type="Proteomes" id="UP000492821">
    <property type="component" value="Unassembled WGS sequence"/>
</dbReference>
<evidence type="ECO:0000256" key="1">
    <source>
        <dbReference type="SAM" id="Phobius"/>
    </source>
</evidence>
<feature type="transmembrane region" description="Helical" evidence="1">
    <location>
        <begin position="90"/>
        <end position="107"/>
    </location>
</feature>
<organism evidence="3 4">
    <name type="scientific">Panagrellus redivivus</name>
    <name type="common">Microworm</name>
    <dbReference type="NCBI Taxonomy" id="6233"/>
    <lineage>
        <taxon>Eukaryota</taxon>
        <taxon>Metazoa</taxon>
        <taxon>Ecdysozoa</taxon>
        <taxon>Nematoda</taxon>
        <taxon>Chromadorea</taxon>
        <taxon>Rhabditida</taxon>
        <taxon>Tylenchina</taxon>
        <taxon>Panagrolaimomorpha</taxon>
        <taxon>Panagrolaimoidea</taxon>
        <taxon>Panagrolaimidae</taxon>
        <taxon>Panagrellus</taxon>
    </lineage>
</organism>
<proteinExistence type="predicted"/>
<keyword evidence="3" id="KW-1185">Reference proteome</keyword>
<sequence>MTLVLLLALLHVSFLAMLCQATCTISGINVSEEIEDALKVEQLIGINDGQILKSMEGPNCNTAVGVEASLLLMDRKAGASEDCRLPTMQVSFPWLILTIATALVIWLQSRRFFYHTLAETRKRHEEELMPKWVPARPIPAERSMDRTAPIVTNASKNQLKTTMTSLTAGVHRLQSKVYSDHESPVDSTISKRDVGYVFRWEEARCLGKCRSDGYAVGPYMVQMPRFPGLWHCDVDDRE</sequence>
<keyword evidence="1" id="KW-1133">Transmembrane helix</keyword>
<dbReference type="AlphaFoldDB" id="A0A7E4VM59"/>
<evidence type="ECO:0000313" key="3">
    <source>
        <dbReference type="Proteomes" id="UP000492821"/>
    </source>
</evidence>
<keyword evidence="1" id="KW-0812">Transmembrane</keyword>
<reference evidence="3" key="1">
    <citation type="journal article" date="2013" name="Genetics">
        <title>The draft genome and transcriptome of Panagrellus redivivus are shaped by the harsh demands of a free-living lifestyle.</title>
        <authorList>
            <person name="Srinivasan J."/>
            <person name="Dillman A.R."/>
            <person name="Macchietto M.G."/>
            <person name="Heikkinen L."/>
            <person name="Lakso M."/>
            <person name="Fracchia K.M."/>
            <person name="Antoshechkin I."/>
            <person name="Mortazavi A."/>
            <person name="Wong G."/>
            <person name="Sternberg P.W."/>
        </authorList>
    </citation>
    <scope>NUCLEOTIDE SEQUENCE [LARGE SCALE GENOMIC DNA]</scope>
    <source>
        <strain evidence="3">MT8872</strain>
    </source>
</reference>
<name>A0A7E4VM59_PANRE</name>
<evidence type="ECO:0000313" key="4">
    <source>
        <dbReference type="WBParaSite" id="Pan_g22194.t1"/>
    </source>
</evidence>
<keyword evidence="1" id="KW-0472">Membrane</keyword>